<sequence>MASFCPGIIYSVVWFLLAFFIGWPVAGFIAGIYIFLMPFAACIPPIEKFLDLLLKLVKLPLTWSKKGVAMAPLSDCSLE</sequence>
<organism evidence="2">
    <name type="scientific">Mesocestoides corti</name>
    <name type="common">Flatworm</name>
    <dbReference type="NCBI Taxonomy" id="53468"/>
    <lineage>
        <taxon>Eukaryota</taxon>
        <taxon>Metazoa</taxon>
        <taxon>Spiralia</taxon>
        <taxon>Lophotrochozoa</taxon>
        <taxon>Platyhelminthes</taxon>
        <taxon>Cestoda</taxon>
        <taxon>Eucestoda</taxon>
        <taxon>Cyclophyllidea</taxon>
        <taxon>Mesocestoididae</taxon>
        <taxon>Mesocestoides</taxon>
    </lineage>
</organism>
<reference evidence="2" key="1">
    <citation type="submission" date="2019-11" db="UniProtKB">
        <authorList>
            <consortium name="WormBaseParasite"/>
        </authorList>
    </citation>
    <scope>IDENTIFICATION</scope>
</reference>
<dbReference type="AlphaFoldDB" id="A0A5K3FZI3"/>
<dbReference type="PANTHER" id="PTHR39948:SF1">
    <property type="entry name" value="GEO11419P1"/>
    <property type="match status" value="1"/>
</dbReference>
<feature type="transmembrane region" description="Helical" evidence="1">
    <location>
        <begin position="12"/>
        <end position="36"/>
    </location>
</feature>
<dbReference type="WBParaSite" id="MCU_012153-RA">
    <property type="protein sequence ID" value="MCU_012153-RA"/>
    <property type="gene ID" value="MCU_012153"/>
</dbReference>
<protein>
    <submittedName>
        <fullName evidence="2">YccF domain-containing protein</fullName>
    </submittedName>
</protein>
<accession>A0A5K3FZI3</accession>
<evidence type="ECO:0000313" key="2">
    <source>
        <dbReference type="WBParaSite" id="MCU_012153-RA"/>
    </source>
</evidence>
<proteinExistence type="predicted"/>
<keyword evidence="1" id="KW-0472">Membrane</keyword>
<evidence type="ECO:0000256" key="1">
    <source>
        <dbReference type="SAM" id="Phobius"/>
    </source>
</evidence>
<keyword evidence="1" id="KW-0812">Transmembrane</keyword>
<name>A0A5K3FZI3_MESCO</name>
<dbReference type="PANTHER" id="PTHR39948">
    <property type="entry name" value="GEO11419P1"/>
    <property type="match status" value="1"/>
</dbReference>
<keyword evidence="1" id="KW-1133">Transmembrane helix</keyword>